<keyword evidence="2" id="KW-0238">DNA-binding</keyword>
<name>A0A1M6MHJ1_9FIRM</name>
<dbReference type="PANTHER" id="PTHR30146">
    <property type="entry name" value="LACI-RELATED TRANSCRIPTIONAL REPRESSOR"/>
    <property type="match status" value="1"/>
</dbReference>
<dbReference type="Proteomes" id="UP000184301">
    <property type="component" value="Unassembled WGS sequence"/>
</dbReference>
<sequence length="336" mass="38184">MKISIKSISKATGFSPATVSNALNNKKGVNQKTASEIRRVAKEMGYISENRITKVKFVIYKRTGAIIDDSPFFNLLIDGAEKECRKFGYEMIICHLDRFAADYEEQVHWLIRDTDAAVILLGTELMEDDIELYKDAKCPFLLFDYFDPSMSFDGVLIDNDDSARVLTEYLIAKGHEKIGYLKGNFRIQAFKGRANGYRRALKNARLPAEEKYCFTLDTTMDGAYRQMLKILKDRPELPTAFFADNDMIALGAMKAFQESGYRIPDDISIAGFDDLPFSEIVSPRLTTIRVSKPEMGGIAVRKLHEIINQMNRSKSKISVCTDFIERDSVKDIHKMV</sequence>
<dbReference type="Gene3D" id="1.10.260.40">
    <property type="entry name" value="lambda repressor-like DNA-binding domains"/>
    <property type="match status" value="1"/>
</dbReference>
<dbReference type="OrthoDB" id="43195at2"/>
<dbReference type="InterPro" id="IPR010982">
    <property type="entry name" value="Lambda_DNA-bd_dom_sf"/>
</dbReference>
<dbReference type="GO" id="GO:0003700">
    <property type="term" value="F:DNA-binding transcription factor activity"/>
    <property type="evidence" value="ECO:0007669"/>
    <property type="project" value="TreeGrafter"/>
</dbReference>
<dbReference type="AlphaFoldDB" id="A0A1M6MHJ1"/>
<dbReference type="Pfam" id="PF00356">
    <property type="entry name" value="LacI"/>
    <property type="match status" value="1"/>
</dbReference>
<dbReference type="Pfam" id="PF13377">
    <property type="entry name" value="Peripla_BP_3"/>
    <property type="match status" value="1"/>
</dbReference>
<evidence type="ECO:0000256" key="3">
    <source>
        <dbReference type="ARBA" id="ARBA00023163"/>
    </source>
</evidence>
<evidence type="ECO:0000313" key="5">
    <source>
        <dbReference type="EMBL" id="SHJ82846.1"/>
    </source>
</evidence>
<dbReference type="EMBL" id="FQZY01000018">
    <property type="protein sequence ID" value="SHJ82846.1"/>
    <property type="molecule type" value="Genomic_DNA"/>
</dbReference>
<dbReference type="PROSITE" id="PS50932">
    <property type="entry name" value="HTH_LACI_2"/>
    <property type="match status" value="1"/>
</dbReference>
<evidence type="ECO:0000256" key="2">
    <source>
        <dbReference type="ARBA" id="ARBA00023125"/>
    </source>
</evidence>
<dbReference type="RefSeq" id="WP_073107735.1">
    <property type="nucleotide sequence ID" value="NZ_FQZY01000018.1"/>
</dbReference>
<organism evidence="5 6">
    <name type="scientific">Hespellia stercorisuis DSM 15480</name>
    <dbReference type="NCBI Taxonomy" id="1121950"/>
    <lineage>
        <taxon>Bacteria</taxon>
        <taxon>Bacillati</taxon>
        <taxon>Bacillota</taxon>
        <taxon>Clostridia</taxon>
        <taxon>Lachnospirales</taxon>
        <taxon>Lachnospiraceae</taxon>
        <taxon>Hespellia</taxon>
    </lineage>
</organism>
<accession>A0A1M6MHJ1</accession>
<dbReference type="CDD" id="cd01392">
    <property type="entry name" value="HTH_LacI"/>
    <property type="match status" value="1"/>
</dbReference>
<feature type="domain" description="HTH lacI-type" evidence="4">
    <location>
        <begin position="3"/>
        <end position="47"/>
    </location>
</feature>
<reference evidence="5 6" key="1">
    <citation type="submission" date="2016-11" db="EMBL/GenBank/DDBJ databases">
        <authorList>
            <person name="Jaros S."/>
            <person name="Januszkiewicz K."/>
            <person name="Wedrychowicz H."/>
        </authorList>
    </citation>
    <scope>NUCLEOTIDE SEQUENCE [LARGE SCALE GENOMIC DNA]</scope>
    <source>
        <strain evidence="5 6">DSM 15480</strain>
    </source>
</reference>
<dbReference type="SMART" id="SM00354">
    <property type="entry name" value="HTH_LACI"/>
    <property type="match status" value="1"/>
</dbReference>
<protein>
    <submittedName>
        <fullName evidence="5">Transcriptional regulator, LacI family</fullName>
    </submittedName>
</protein>
<evidence type="ECO:0000256" key="1">
    <source>
        <dbReference type="ARBA" id="ARBA00023015"/>
    </source>
</evidence>
<keyword evidence="6" id="KW-1185">Reference proteome</keyword>
<evidence type="ECO:0000313" key="6">
    <source>
        <dbReference type="Proteomes" id="UP000184301"/>
    </source>
</evidence>
<dbReference type="STRING" id="1121950.SAMN02745243_01489"/>
<dbReference type="SUPFAM" id="SSF53822">
    <property type="entry name" value="Periplasmic binding protein-like I"/>
    <property type="match status" value="1"/>
</dbReference>
<dbReference type="PANTHER" id="PTHR30146:SF154">
    <property type="entry name" value="TRANSCRIPTION REGULATOR, MEMBER OF GALR FAMILY"/>
    <property type="match status" value="1"/>
</dbReference>
<dbReference type="Gene3D" id="3.40.50.2300">
    <property type="match status" value="2"/>
</dbReference>
<dbReference type="SUPFAM" id="SSF47413">
    <property type="entry name" value="lambda repressor-like DNA-binding domains"/>
    <property type="match status" value="1"/>
</dbReference>
<dbReference type="InterPro" id="IPR046335">
    <property type="entry name" value="LacI/GalR-like_sensor"/>
</dbReference>
<dbReference type="GO" id="GO:0000976">
    <property type="term" value="F:transcription cis-regulatory region binding"/>
    <property type="evidence" value="ECO:0007669"/>
    <property type="project" value="TreeGrafter"/>
</dbReference>
<keyword evidence="3" id="KW-0804">Transcription</keyword>
<keyword evidence="1" id="KW-0805">Transcription regulation</keyword>
<gene>
    <name evidence="5" type="ORF">SAMN02745243_01489</name>
</gene>
<dbReference type="InterPro" id="IPR028082">
    <property type="entry name" value="Peripla_BP_I"/>
</dbReference>
<evidence type="ECO:0000259" key="4">
    <source>
        <dbReference type="PROSITE" id="PS50932"/>
    </source>
</evidence>
<dbReference type="InterPro" id="IPR000843">
    <property type="entry name" value="HTH_LacI"/>
</dbReference>
<proteinExistence type="predicted"/>